<dbReference type="RefSeq" id="XP_020045377.1">
    <property type="nucleotide sequence ID" value="XM_020193874.1"/>
</dbReference>
<dbReference type="AlphaFoldDB" id="A0A1D2VBY1"/>
<name>A0A1D2VBY1_9ASCO</name>
<reference evidence="2" key="1">
    <citation type="submission" date="2016-05" db="EMBL/GenBank/DDBJ databases">
        <title>Comparative genomics of biotechnologically important yeasts.</title>
        <authorList>
            <consortium name="DOE Joint Genome Institute"/>
            <person name="Riley R."/>
            <person name="Haridas S."/>
            <person name="Wolfe K.H."/>
            <person name="Lopes M.R."/>
            <person name="Hittinger C.T."/>
            <person name="Goker M."/>
            <person name="Salamov A."/>
            <person name="Wisecaver J."/>
            <person name="Long T.M."/>
            <person name="Aerts A.L."/>
            <person name="Barry K."/>
            <person name="Choi C."/>
            <person name="Clum A."/>
            <person name="Coughlan A.Y."/>
            <person name="Deshpande S."/>
            <person name="Douglass A.P."/>
            <person name="Hanson S.J."/>
            <person name="Klenk H.-P."/>
            <person name="Labutti K."/>
            <person name="Lapidus A."/>
            <person name="Lindquist E."/>
            <person name="Lipzen A."/>
            <person name="Meier-Kolthoff J.P."/>
            <person name="Ohm R.A."/>
            <person name="Otillar R.P."/>
            <person name="Pangilinan J."/>
            <person name="Peng Y."/>
            <person name="Rokas A."/>
            <person name="Rosa C.A."/>
            <person name="Scheuner C."/>
            <person name="Sibirny A.A."/>
            <person name="Slot J.C."/>
            <person name="Stielow J.B."/>
            <person name="Sun H."/>
            <person name="Kurtzman C.P."/>
            <person name="Blackwell M."/>
            <person name="Grigoriev I.V."/>
            <person name="Jeffries T.W."/>
        </authorList>
    </citation>
    <scope>NUCLEOTIDE SEQUENCE [LARGE SCALE GENOMIC DNA]</scope>
    <source>
        <strain evidence="2">DSM 1968</strain>
    </source>
</reference>
<sequence length="65" mass="7565">MIIFEQNTRYLRQDDIFVSNDSSYKINILENDFSDSVKSLTAKGYCEEFHEKNSIILPALPYISV</sequence>
<dbReference type="InParanoid" id="A0A1D2VBY1"/>
<evidence type="ECO:0000313" key="1">
    <source>
        <dbReference type="EMBL" id="ODV59070.1"/>
    </source>
</evidence>
<protein>
    <submittedName>
        <fullName evidence="1">Uncharacterized protein</fullName>
    </submittedName>
</protein>
<gene>
    <name evidence="1" type="ORF">ASCRUDRAFT_77467</name>
</gene>
<keyword evidence="2" id="KW-1185">Reference proteome</keyword>
<dbReference type="EMBL" id="KV454488">
    <property type="protein sequence ID" value="ODV59070.1"/>
    <property type="molecule type" value="Genomic_DNA"/>
</dbReference>
<dbReference type="GeneID" id="30967510"/>
<proteinExistence type="predicted"/>
<evidence type="ECO:0000313" key="2">
    <source>
        <dbReference type="Proteomes" id="UP000095038"/>
    </source>
</evidence>
<dbReference type="Proteomes" id="UP000095038">
    <property type="component" value="Unassembled WGS sequence"/>
</dbReference>
<accession>A0A1D2VBY1</accession>
<organism evidence="1 2">
    <name type="scientific">Ascoidea rubescens DSM 1968</name>
    <dbReference type="NCBI Taxonomy" id="1344418"/>
    <lineage>
        <taxon>Eukaryota</taxon>
        <taxon>Fungi</taxon>
        <taxon>Dikarya</taxon>
        <taxon>Ascomycota</taxon>
        <taxon>Saccharomycotina</taxon>
        <taxon>Saccharomycetes</taxon>
        <taxon>Ascoideaceae</taxon>
        <taxon>Ascoidea</taxon>
    </lineage>
</organism>